<protein>
    <submittedName>
        <fullName evidence="1">Phosphonate metabolism protein, PhnH</fullName>
    </submittedName>
</protein>
<sequence>MTSLMKGFDSEVFDSQAVFRQLLNATAYPGTISGPGITLACPDRIHPGTGALLLTLLDFETPFWTDLVPDSPEVRWLKFHTGAPVTFDPFEAAFSLITDTSLSIDLNRFNPGTVIAPDRSTTLVIQTNSMTEGNQLRLTGPGIPKQTGLSFTGIAPDFWGHRTLINQSFPVGIDMIFVHKNRFCALPRTVHTEIS</sequence>
<keyword evidence="2" id="KW-1185">Reference proteome</keyword>
<dbReference type="NCBIfam" id="TIGR03292">
    <property type="entry name" value="PhnH_redo"/>
    <property type="match status" value="1"/>
</dbReference>
<reference evidence="1 2" key="1">
    <citation type="journal article" date="2013" name="Genome Announc.">
        <title>Draft Genome Sequence of Desulfotignum phosphitoxidans DSM 13687 Strain FiPS-3.</title>
        <authorList>
            <person name="Poehlein A."/>
            <person name="Daniel R."/>
            <person name="Simeonova D.D."/>
        </authorList>
    </citation>
    <scope>NUCLEOTIDE SEQUENCE [LARGE SCALE GENOMIC DNA]</scope>
    <source>
        <strain evidence="1 2">DSM 13687</strain>
    </source>
</reference>
<evidence type="ECO:0000313" key="1">
    <source>
        <dbReference type="EMBL" id="EMS81672.1"/>
    </source>
</evidence>
<evidence type="ECO:0000313" key="2">
    <source>
        <dbReference type="Proteomes" id="UP000014216"/>
    </source>
</evidence>
<dbReference type="OrthoDB" id="9814509at2"/>
<dbReference type="EMBL" id="APJX01000001">
    <property type="protein sequence ID" value="EMS81672.1"/>
    <property type="molecule type" value="Genomic_DNA"/>
</dbReference>
<accession>S0G834</accession>
<gene>
    <name evidence="1" type="primary">phnH</name>
    <name evidence="1" type="ORF">Dpo_1c08130</name>
</gene>
<dbReference type="Pfam" id="PF05845">
    <property type="entry name" value="PhnH"/>
    <property type="match status" value="1"/>
</dbReference>
<dbReference type="InterPro" id="IPR008772">
    <property type="entry name" value="Phosphonate_metab_PhnH"/>
</dbReference>
<dbReference type="PATRIC" id="fig|1286635.3.peg.852"/>
<dbReference type="PIRSF" id="PIRSF020680">
    <property type="entry name" value="PhnH"/>
    <property type="match status" value="1"/>
</dbReference>
<dbReference type="Gene3D" id="3.40.50.11310">
    <property type="entry name" value="Bacterial phosphonate metabolism protein PhnH"/>
    <property type="match status" value="1"/>
</dbReference>
<dbReference type="SUPFAM" id="SSF159709">
    <property type="entry name" value="PhnH-like"/>
    <property type="match status" value="1"/>
</dbReference>
<comment type="caution">
    <text evidence="1">The sequence shown here is derived from an EMBL/GenBank/DDBJ whole genome shotgun (WGS) entry which is preliminary data.</text>
</comment>
<name>S0G834_9BACT</name>
<dbReference type="InterPro" id="IPR038058">
    <property type="entry name" value="PhnH-like_sp"/>
</dbReference>
<organism evidence="1 2">
    <name type="scientific">Desulfotignum phosphitoxidans DSM 13687</name>
    <dbReference type="NCBI Taxonomy" id="1286635"/>
    <lineage>
        <taxon>Bacteria</taxon>
        <taxon>Pseudomonadati</taxon>
        <taxon>Thermodesulfobacteriota</taxon>
        <taxon>Desulfobacteria</taxon>
        <taxon>Desulfobacterales</taxon>
        <taxon>Desulfobacteraceae</taxon>
        <taxon>Desulfotignum</taxon>
    </lineage>
</organism>
<dbReference type="RefSeq" id="WP_006964436.1">
    <property type="nucleotide sequence ID" value="NZ_APJX01000001.1"/>
</dbReference>
<dbReference type="Proteomes" id="UP000014216">
    <property type="component" value="Unassembled WGS sequence"/>
</dbReference>
<dbReference type="GO" id="GO:0019634">
    <property type="term" value="P:organic phosphonate metabolic process"/>
    <property type="evidence" value="ECO:0007669"/>
    <property type="project" value="InterPro"/>
</dbReference>
<proteinExistence type="predicted"/>
<dbReference type="AlphaFoldDB" id="S0G834"/>